<sequence length="89" mass="9543">MREQEVEIINKLGLHARASSKLTQLATGFKSEIWLSRNGKRVNAKSIMGVMMLAAAKGSRVGIEASGEDEEQALAALVALVGDRFGEAE</sequence>
<evidence type="ECO:0000256" key="3">
    <source>
        <dbReference type="ARBA" id="ARBA00022490"/>
    </source>
</evidence>
<dbReference type="Pfam" id="PF00381">
    <property type="entry name" value="PTS-HPr"/>
    <property type="match status" value="1"/>
</dbReference>
<accession>A0A847RZA2</accession>
<dbReference type="EMBL" id="JABAIM010000004">
    <property type="protein sequence ID" value="NLR76450.1"/>
    <property type="molecule type" value="Genomic_DNA"/>
</dbReference>
<comment type="similarity">
    <text evidence="2">Belongs to the HPr family.</text>
</comment>
<name>A0A847RZA2_9NEIS</name>
<dbReference type="InterPro" id="IPR000032">
    <property type="entry name" value="HPr-like"/>
</dbReference>
<dbReference type="NCBIfam" id="TIGR01003">
    <property type="entry name" value="PTS_HPr_family"/>
    <property type="match status" value="1"/>
</dbReference>
<organism evidence="6 7">
    <name type="scientific">Leeia aquatica</name>
    <dbReference type="NCBI Taxonomy" id="2725557"/>
    <lineage>
        <taxon>Bacteria</taxon>
        <taxon>Pseudomonadati</taxon>
        <taxon>Pseudomonadota</taxon>
        <taxon>Betaproteobacteria</taxon>
        <taxon>Neisseriales</taxon>
        <taxon>Leeiaceae</taxon>
        <taxon>Leeia</taxon>
    </lineage>
</organism>
<dbReference type="PROSITE" id="PS00589">
    <property type="entry name" value="PTS_HPR_SER"/>
    <property type="match status" value="1"/>
</dbReference>
<dbReference type="PANTHER" id="PTHR33705:SF2">
    <property type="entry name" value="PHOSPHOCARRIER PROTEIN NPR"/>
    <property type="match status" value="1"/>
</dbReference>
<keyword evidence="4" id="KW-0598">Phosphotransferase system</keyword>
<dbReference type="PANTHER" id="PTHR33705">
    <property type="entry name" value="PHOSPHOCARRIER PROTEIN HPR"/>
    <property type="match status" value="1"/>
</dbReference>
<dbReference type="GO" id="GO:0009401">
    <property type="term" value="P:phosphoenolpyruvate-dependent sugar phosphotransferase system"/>
    <property type="evidence" value="ECO:0007669"/>
    <property type="project" value="UniProtKB-KW"/>
</dbReference>
<evidence type="ECO:0000313" key="6">
    <source>
        <dbReference type="EMBL" id="NLR76450.1"/>
    </source>
</evidence>
<dbReference type="CDD" id="cd00367">
    <property type="entry name" value="PTS-HPr_like"/>
    <property type="match status" value="1"/>
</dbReference>
<dbReference type="AlphaFoldDB" id="A0A847RZA2"/>
<proteinExistence type="inferred from homology"/>
<evidence type="ECO:0000256" key="2">
    <source>
        <dbReference type="ARBA" id="ARBA00010736"/>
    </source>
</evidence>
<feature type="domain" description="HPr" evidence="5">
    <location>
        <begin position="1"/>
        <end position="88"/>
    </location>
</feature>
<keyword evidence="7" id="KW-1185">Reference proteome</keyword>
<gene>
    <name evidence="6" type="ORF">HF682_14885</name>
</gene>
<dbReference type="PRINTS" id="PR00107">
    <property type="entry name" value="PHOSPHOCPHPR"/>
</dbReference>
<dbReference type="Proteomes" id="UP000587991">
    <property type="component" value="Unassembled WGS sequence"/>
</dbReference>
<dbReference type="InterPro" id="IPR001020">
    <property type="entry name" value="PTS_HPr_His_P_site"/>
</dbReference>
<protein>
    <submittedName>
        <fullName evidence="6">HPr family phosphocarrier protein</fullName>
    </submittedName>
</protein>
<dbReference type="PROSITE" id="PS51350">
    <property type="entry name" value="PTS_HPR_DOM"/>
    <property type="match status" value="1"/>
</dbReference>
<dbReference type="InterPro" id="IPR050399">
    <property type="entry name" value="HPr"/>
</dbReference>
<dbReference type="InterPro" id="IPR002114">
    <property type="entry name" value="PTS_HPr_Ser_P_site"/>
</dbReference>
<dbReference type="Gene3D" id="3.30.1340.10">
    <property type="entry name" value="HPr-like"/>
    <property type="match status" value="1"/>
</dbReference>
<reference evidence="6 7" key="1">
    <citation type="submission" date="2020-04" db="EMBL/GenBank/DDBJ databases">
        <title>Draft genome of Leeia sp. IMCC25680.</title>
        <authorList>
            <person name="Song J."/>
            <person name="Cho J.-C."/>
        </authorList>
    </citation>
    <scope>NUCLEOTIDE SEQUENCE [LARGE SCALE GENOMIC DNA]</scope>
    <source>
        <strain evidence="6 7">IMCC25680</strain>
    </source>
</reference>
<evidence type="ECO:0000256" key="4">
    <source>
        <dbReference type="ARBA" id="ARBA00022683"/>
    </source>
</evidence>
<evidence type="ECO:0000313" key="7">
    <source>
        <dbReference type="Proteomes" id="UP000587991"/>
    </source>
</evidence>
<dbReference type="RefSeq" id="WP_168878129.1">
    <property type="nucleotide sequence ID" value="NZ_JABAIM010000004.1"/>
</dbReference>
<dbReference type="InterPro" id="IPR035895">
    <property type="entry name" value="HPr-like_sf"/>
</dbReference>
<evidence type="ECO:0000256" key="1">
    <source>
        <dbReference type="ARBA" id="ARBA00004496"/>
    </source>
</evidence>
<keyword evidence="3" id="KW-0963">Cytoplasm</keyword>
<dbReference type="PROSITE" id="PS00369">
    <property type="entry name" value="PTS_HPR_HIS"/>
    <property type="match status" value="1"/>
</dbReference>
<dbReference type="GO" id="GO:0005737">
    <property type="term" value="C:cytoplasm"/>
    <property type="evidence" value="ECO:0007669"/>
    <property type="project" value="UniProtKB-SubCell"/>
</dbReference>
<evidence type="ECO:0000259" key="5">
    <source>
        <dbReference type="PROSITE" id="PS51350"/>
    </source>
</evidence>
<comment type="subcellular location">
    <subcellularLocation>
        <location evidence="1">Cytoplasm</location>
    </subcellularLocation>
</comment>
<dbReference type="SUPFAM" id="SSF55594">
    <property type="entry name" value="HPr-like"/>
    <property type="match status" value="1"/>
</dbReference>
<comment type="caution">
    <text evidence="6">The sequence shown here is derived from an EMBL/GenBank/DDBJ whole genome shotgun (WGS) entry which is preliminary data.</text>
</comment>